<feature type="transmembrane region" description="Helical" evidence="1">
    <location>
        <begin position="5"/>
        <end position="25"/>
    </location>
</feature>
<dbReference type="OrthoDB" id="5798273at2759"/>
<dbReference type="EMBL" id="OU892277">
    <property type="protein sequence ID" value="CAG9759781.1"/>
    <property type="molecule type" value="Genomic_DNA"/>
</dbReference>
<proteinExistence type="predicted"/>
<reference evidence="2" key="1">
    <citation type="submission" date="2022-01" db="EMBL/GenBank/DDBJ databases">
        <authorList>
            <person name="King R."/>
        </authorList>
    </citation>
    <scope>NUCLEOTIDE SEQUENCE</scope>
</reference>
<dbReference type="PANTHER" id="PTHR34717">
    <property type="entry name" value="EG:BACR7A4.20 PROTEIN"/>
    <property type="match status" value="1"/>
</dbReference>
<organism evidence="2 3">
    <name type="scientific">Ceutorhynchus assimilis</name>
    <name type="common">cabbage seed weevil</name>
    <dbReference type="NCBI Taxonomy" id="467358"/>
    <lineage>
        <taxon>Eukaryota</taxon>
        <taxon>Metazoa</taxon>
        <taxon>Ecdysozoa</taxon>
        <taxon>Arthropoda</taxon>
        <taxon>Hexapoda</taxon>
        <taxon>Insecta</taxon>
        <taxon>Pterygota</taxon>
        <taxon>Neoptera</taxon>
        <taxon>Endopterygota</taxon>
        <taxon>Coleoptera</taxon>
        <taxon>Polyphaga</taxon>
        <taxon>Cucujiformia</taxon>
        <taxon>Curculionidae</taxon>
        <taxon>Ceutorhynchinae</taxon>
        <taxon>Ceutorhynchus</taxon>
    </lineage>
</organism>
<evidence type="ECO:0000313" key="3">
    <source>
        <dbReference type="Proteomes" id="UP001152799"/>
    </source>
</evidence>
<feature type="transmembrane region" description="Helical" evidence="1">
    <location>
        <begin position="40"/>
        <end position="56"/>
    </location>
</feature>
<keyword evidence="1" id="KW-0812">Transmembrane</keyword>
<gene>
    <name evidence="2" type="ORF">CEUTPL_LOCUS523</name>
</gene>
<evidence type="ECO:0000256" key="1">
    <source>
        <dbReference type="SAM" id="Phobius"/>
    </source>
</evidence>
<dbReference type="Proteomes" id="UP001152799">
    <property type="component" value="Chromosome 1"/>
</dbReference>
<keyword evidence="1" id="KW-0472">Membrane</keyword>
<accession>A0A9N9QDB8</accession>
<sequence length="403" mass="46754">MINYLVLIVFSLLGSTLVIIVGKMFDKNPAPLFGAYQNRSGVYWIKVIFMYALLLLKKMGQKLTRKNEEFYEKLDNVQKLPSTPKAVDAVYFNAANKNGDHLIVGTARRPNRLIDGFFYLKLQSSKFGLLESPKIPDTSLFNSAAEESYEADGIQIALVEPMKKWRISFKGNLKEANNRQQLHKVSIDAQFTSDEPCFNYETQMDDWTMAKCLAYENWSRSYFKNMKMAHQLHYEQFGILKAKITVDDEAYEIEFDAVRDHTIGKHRDWASFRRYALHWVTTENGDHFSVGSVCQPINFSRMQIGYMYNALERKMYPVTNSTFHLYQWGEMGSPPKDYAFTFNAGKTDYAMQVNISEAPYFYISKNWESKVYECLCTVRINGIKGYGGVEWDYRNVEGRNVEE</sequence>
<protein>
    <submittedName>
        <fullName evidence="2">Uncharacterized protein</fullName>
    </submittedName>
</protein>
<evidence type="ECO:0000313" key="2">
    <source>
        <dbReference type="EMBL" id="CAG9759781.1"/>
    </source>
</evidence>
<keyword evidence="3" id="KW-1185">Reference proteome</keyword>
<dbReference type="PANTHER" id="PTHR34717:SF1">
    <property type="entry name" value="EG:BACR7A4.20 PROTEIN"/>
    <property type="match status" value="1"/>
</dbReference>
<dbReference type="AlphaFoldDB" id="A0A9N9QDB8"/>
<keyword evidence="1" id="KW-1133">Transmembrane helix</keyword>
<name>A0A9N9QDB8_9CUCU</name>